<dbReference type="Pfam" id="PF00078">
    <property type="entry name" value="RVT_1"/>
    <property type="match status" value="1"/>
</dbReference>
<dbReference type="GO" id="GO:0003824">
    <property type="term" value="F:catalytic activity"/>
    <property type="evidence" value="ECO:0007669"/>
    <property type="project" value="UniProtKB-KW"/>
</dbReference>
<dbReference type="PANTHER" id="PTHR37984:SF5">
    <property type="entry name" value="PROTEIN NYNRIN-LIKE"/>
    <property type="match status" value="1"/>
</dbReference>
<dbReference type="OrthoDB" id="116078at2759"/>
<proteinExistence type="predicted"/>
<reference evidence="3 4" key="1">
    <citation type="journal article" date="2016" name="Nat. Commun.">
        <title>Extremotolerant tardigrade genome and improved radiotolerance of human cultured cells by tardigrade-unique protein.</title>
        <authorList>
            <person name="Hashimoto T."/>
            <person name="Horikawa D.D."/>
            <person name="Saito Y."/>
            <person name="Kuwahara H."/>
            <person name="Kozuka-Hata H."/>
            <person name="Shin-I T."/>
            <person name="Minakuchi Y."/>
            <person name="Ohishi K."/>
            <person name="Motoyama A."/>
            <person name="Aizu T."/>
            <person name="Enomoto A."/>
            <person name="Kondo K."/>
            <person name="Tanaka S."/>
            <person name="Hara Y."/>
            <person name="Koshikawa S."/>
            <person name="Sagara H."/>
            <person name="Miura T."/>
            <person name="Yokobori S."/>
            <person name="Miyagawa K."/>
            <person name="Suzuki Y."/>
            <person name="Kubo T."/>
            <person name="Oyama M."/>
            <person name="Kohara Y."/>
            <person name="Fujiyama A."/>
            <person name="Arakawa K."/>
            <person name="Katayama T."/>
            <person name="Toyoda A."/>
            <person name="Kunieda T."/>
        </authorList>
    </citation>
    <scope>NUCLEOTIDE SEQUENCE [LARGE SCALE GENOMIC DNA]</scope>
    <source>
        <strain evidence="3 4">YOKOZUNA-1</strain>
    </source>
</reference>
<evidence type="ECO:0000313" key="3">
    <source>
        <dbReference type="EMBL" id="GAU90755.1"/>
    </source>
</evidence>
<dbReference type="AlphaFoldDB" id="A0A1D1UQR9"/>
<keyword evidence="4" id="KW-1185">Reference proteome</keyword>
<keyword evidence="1" id="KW-0511">Multifunctional enzyme</keyword>
<name>A0A1D1UQR9_RAMVA</name>
<dbReference type="InterPro" id="IPR050951">
    <property type="entry name" value="Retrovirus_Pol_polyprotein"/>
</dbReference>
<dbReference type="InterPro" id="IPR041577">
    <property type="entry name" value="RT_RNaseH_2"/>
</dbReference>
<protein>
    <recommendedName>
        <fullName evidence="2">Reverse transcriptase domain-containing protein</fullName>
    </recommendedName>
</protein>
<gene>
    <name evidence="3" type="primary">RvY_03129-1</name>
    <name evidence="3" type="synonym">RvY_03129.1</name>
    <name evidence="3" type="ORF">RvY_03129</name>
</gene>
<dbReference type="CDD" id="cd01647">
    <property type="entry name" value="RT_LTR"/>
    <property type="match status" value="1"/>
</dbReference>
<dbReference type="PROSITE" id="PS50878">
    <property type="entry name" value="RT_POL"/>
    <property type="match status" value="1"/>
</dbReference>
<dbReference type="Pfam" id="PF17919">
    <property type="entry name" value="RT_RNaseH_2"/>
    <property type="match status" value="1"/>
</dbReference>
<evidence type="ECO:0000313" key="4">
    <source>
        <dbReference type="Proteomes" id="UP000186922"/>
    </source>
</evidence>
<accession>A0A1D1UQR9</accession>
<dbReference type="InterPro" id="IPR000477">
    <property type="entry name" value="RT_dom"/>
</dbReference>
<evidence type="ECO:0000259" key="2">
    <source>
        <dbReference type="PROSITE" id="PS50878"/>
    </source>
</evidence>
<dbReference type="STRING" id="947166.A0A1D1UQR9"/>
<dbReference type="SUPFAM" id="SSF56672">
    <property type="entry name" value="DNA/RNA polymerases"/>
    <property type="match status" value="1"/>
</dbReference>
<dbReference type="Proteomes" id="UP000186922">
    <property type="component" value="Unassembled WGS sequence"/>
</dbReference>
<evidence type="ECO:0000256" key="1">
    <source>
        <dbReference type="ARBA" id="ARBA00023268"/>
    </source>
</evidence>
<dbReference type="EMBL" id="BDGG01000001">
    <property type="protein sequence ID" value="GAU90755.1"/>
    <property type="molecule type" value="Genomic_DNA"/>
</dbReference>
<sequence length="371" mass="42422">MTVKDSFPLPIIDDIMHSIGKAKYFGTLDLANGFYQIPVHPDDQAKTAFSCSMRLFEFIRMPFGLCDAPATFQRAMMHALEGLVWKECFVHIDDIIVFGETYEEYMANMQEVLERLAQHGLTINPEKCFFGQRAIRYLGHILSGEGHKIDPDRIIEVETQRGPEAEEQAFLKLKDIISTDRLITHFDPTKPRVLRTDASGLGIGGILLQEGQIVGSKSRALNKAEKRFSAIELECLAILYCIQKFRRFLEGTPFTVVTDHMPLVSMLRRGRETETESRPINKWLMDMVNFDFKFVYKKGNLHTDADAISRHPVGDPPNSEEDDRFGAFSTWTQVGTTMRSVRCQIMESTTTQFRCRKVANVGILVKKRKWK</sequence>
<dbReference type="InterPro" id="IPR043502">
    <property type="entry name" value="DNA/RNA_pol_sf"/>
</dbReference>
<dbReference type="CDD" id="cd09274">
    <property type="entry name" value="RNase_HI_RT_Ty3"/>
    <property type="match status" value="1"/>
</dbReference>
<comment type="caution">
    <text evidence="3">The sequence shown here is derived from an EMBL/GenBank/DDBJ whole genome shotgun (WGS) entry which is preliminary data.</text>
</comment>
<organism evidence="3 4">
    <name type="scientific">Ramazzottius varieornatus</name>
    <name type="common">Water bear</name>
    <name type="synonym">Tardigrade</name>
    <dbReference type="NCBI Taxonomy" id="947166"/>
    <lineage>
        <taxon>Eukaryota</taxon>
        <taxon>Metazoa</taxon>
        <taxon>Ecdysozoa</taxon>
        <taxon>Tardigrada</taxon>
        <taxon>Eutardigrada</taxon>
        <taxon>Parachela</taxon>
        <taxon>Hypsibioidea</taxon>
        <taxon>Ramazzottiidae</taxon>
        <taxon>Ramazzottius</taxon>
    </lineage>
</organism>
<dbReference type="InterPro" id="IPR043128">
    <property type="entry name" value="Rev_trsase/Diguanyl_cyclase"/>
</dbReference>
<dbReference type="PANTHER" id="PTHR37984">
    <property type="entry name" value="PROTEIN CBG26694"/>
    <property type="match status" value="1"/>
</dbReference>
<dbReference type="Gene3D" id="3.30.70.270">
    <property type="match status" value="1"/>
</dbReference>
<feature type="domain" description="Reverse transcriptase" evidence="2">
    <location>
        <begin position="1"/>
        <end position="142"/>
    </location>
</feature>